<comment type="caution">
    <text evidence="2">The sequence shown here is derived from an EMBL/GenBank/DDBJ whole genome shotgun (WGS) entry which is preliminary data.</text>
</comment>
<evidence type="ECO:0000313" key="2">
    <source>
        <dbReference type="EMBL" id="MFD1043191.1"/>
    </source>
</evidence>
<keyword evidence="3" id="KW-1185">Reference proteome</keyword>
<feature type="region of interest" description="Disordered" evidence="1">
    <location>
        <begin position="87"/>
        <end position="109"/>
    </location>
</feature>
<dbReference type="EMBL" id="JBHTKN010000008">
    <property type="protein sequence ID" value="MFD1043191.1"/>
    <property type="molecule type" value="Genomic_DNA"/>
</dbReference>
<protein>
    <submittedName>
        <fullName evidence="2">Uncharacterized protein</fullName>
    </submittedName>
</protein>
<accession>A0ABW3LXU0</accession>
<evidence type="ECO:0000313" key="3">
    <source>
        <dbReference type="Proteomes" id="UP001597033"/>
    </source>
</evidence>
<gene>
    <name evidence="2" type="ORF">ACFQ2N_12630</name>
</gene>
<proteinExistence type="predicted"/>
<sequence>MEWKWRGVHLNDTGTPTVLEIEGVGVVRLMERVDHSWFAMLDYHLSGWTHNRDCSSYDGGRRGAEMWAQRHQERLLRQVREKRAEWARLSDSGTSGKDRLPRSQRKRWL</sequence>
<evidence type="ECO:0000256" key="1">
    <source>
        <dbReference type="SAM" id="MobiDB-lite"/>
    </source>
</evidence>
<organism evidence="2 3">
    <name type="scientific">Pseudoxanthomonas kaohsiungensis</name>
    <dbReference type="NCBI Taxonomy" id="283923"/>
    <lineage>
        <taxon>Bacteria</taxon>
        <taxon>Pseudomonadati</taxon>
        <taxon>Pseudomonadota</taxon>
        <taxon>Gammaproteobacteria</taxon>
        <taxon>Lysobacterales</taxon>
        <taxon>Lysobacteraceae</taxon>
        <taxon>Pseudoxanthomonas</taxon>
    </lineage>
</organism>
<reference evidence="3" key="1">
    <citation type="journal article" date="2019" name="Int. J. Syst. Evol. Microbiol.">
        <title>The Global Catalogue of Microorganisms (GCM) 10K type strain sequencing project: providing services to taxonomists for standard genome sequencing and annotation.</title>
        <authorList>
            <consortium name="The Broad Institute Genomics Platform"/>
            <consortium name="The Broad Institute Genome Sequencing Center for Infectious Disease"/>
            <person name="Wu L."/>
            <person name="Ma J."/>
        </authorList>
    </citation>
    <scope>NUCLEOTIDE SEQUENCE [LARGE SCALE GENOMIC DNA]</scope>
    <source>
        <strain evidence="3">CCUG 55854</strain>
    </source>
</reference>
<dbReference type="Proteomes" id="UP001597033">
    <property type="component" value="Unassembled WGS sequence"/>
</dbReference>
<name>A0ABW3LXU0_9GAMM</name>
<dbReference type="RefSeq" id="WP_162377082.1">
    <property type="nucleotide sequence ID" value="NZ_JBHTKN010000008.1"/>
</dbReference>